<sequence>MMGFGDNQKESTINATAILLIIAIIAGLAIFVVLNFKRSDYILKLEKEIDKLKDNKNNL</sequence>
<keyword evidence="1" id="KW-0812">Transmembrane</keyword>
<feature type="transmembrane region" description="Helical" evidence="1">
    <location>
        <begin position="12"/>
        <end position="34"/>
    </location>
</feature>
<keyword evidence="1" id="KW-0472">Membrane</keyword>
<evidence type="ECO:0000313" key="2">
    <source>
        <dbReference type="EMBL" id="OGC45994.1"/>
    </source>
</evidence>
<protein>
    <submittedName>
        <fullName evidence="2">Uncharacterized protein</fullName>
    </submittedName>
</protein>
<organism evidence="2 3">
    <name type="scientific">candidate division WWE3 bacterium RBG_19FT_COMBO_34_6</name>
    <dbReference type="NCBI Taxonomy" id="1802612"/>
    <lineage>
        <taxon>Bacteria</taxon>
        <taxon>Katanobacteria</taxon>
    </lineage>
</organism>
<keyword evidence="1" id="KW-1133">Transmembrane helix</keyword>
<comment type="caution">
    <text evidence="2">The sequence shown here is derived from an EMBL/GenBank/DDBJ whole genome shotgun (WGS) entry which is preliminary data.</text>
</comment>
<reference evidence="2 3" key="1">
    <citation type="journal article" date="2016" name="Nat. Commun.">
        <title>Thousands of microbial genomes shed light on interconnected biogeochemical processes in an aquifer system.</title>
        <authorList>
            <person name="Anantharaman K."/>
            <person name="Brown C.T."/>
            <person name="Hug L.A."/>
            <person name="Sharon I."/>
            <person name="Castelle C.J."/>
            <person name="Probst A.J."/>
            <person name="Thomas B.C."/>
            <person name="Singh A."/>
            <person name="Wilkins M.J."/>
            <person name="Karaoz U."/>
            <person name="Brodie E.L."/>
            <person name="Williams K.H."/>
            <person name="Hubbard S.S."/>
            <person name="Banfield J.F."/>
        </authorList>
    </citation>
    <scope>NUCLEOTIDE SEQUENCE [LARGE SCALE GENOMIC DNA]</scope>
</reference>
<accession>A0A1F4UM14</accession>
<dbReference type="AlphaFoldDB" id="A0A1F4UM14"/>
<dbReference type="Proteomes" id="UP000178615">
    <property type="component" value="Unassembled WGS sequence"/>
</dbReference>
<evidence type="ECO:0000313" key="3">
    <source>
        <dbReference type="Proteomes" id="UP000178615"/>
    </source>
</evidence>
<gene>
    <name evidence="2" type="ORF">A2V49_01980</name>
</gene>
<evidence type="ECO:0000256" key="1">
    <source>
        <dbReference type="SAM" id="Phobius"/>
    </source>
</evidence>
<proteinExistence type="predicted"/>
<name>A0A1F4UM14_UNCKA</name>
<dbReference type="EMBL" id="MEUV01000017">
    <property type="protein sequence ID" value="OGC45994.1"/>
    <property type="molecule type" value="Genomic_DNA"/>
</dbReference>